<accession>A0ACC3TVD8</accession>
<comment type="caution">
    <text evidence="1">The sequence shown here is derived from an EMBL/GenBank/DDBJ whole genome shotgun (WGS) entry which is preliminary data.</text>
</comment>
<evidence type="ECO:0000313" key="2">
    <source>
        <dbReference type="Proteomes" id="UP001489719"/>
    </source>
</evidence>
<dbReference type="Proteomes" id="UP001489719">
    <property type="component" value="Unassembled WGS sequence"/>
</dbReference>
<organism evidence="1 2">
    <name type="scientific">Lipomyces orientalis</name>
    <dbReference type="NCBI Taxonomy" id="1233043"/>
    <lineage>
        <taxon>Eukaryota</taxon>
        <taxon>Fungi</taxon>
        <taxon>Dikarya</taxon>
        <taxon>Ascomycota</taxon>
        <taxon>Saccharomycotina</taxon>
        <taxon>Lipomycetes</taxon>
        <taxon>Lipomycetales</taxon>
        <taxon>Lipomycetaceae</taxon>
        <taxon>Lipomyces</taxon>
    </lineage>
</organism>
<gene>
    <name evidence="1" type="ORF">V1517DRAFT_254537</name>
</gene>
<proteinExistence type="predicted"/>
<reference evidence="2" key="1">
    <citation type="journal article" date="2024" name="Front. Bioeng. Biotechnol.">
        <title>Genome-scale model development and genomic sequencing of the oleaginous clade Lipomyces.</title>
        <authorList>
            <person name="Czajka J.J."/>
            <person name="Han Y."/>
            <person name="Kim J."/>
            <person name="Mondo S.J."/>
            <person name="Hofstad B.A."/>
            <person name="Robles A."/>
            <person name="Haridas S."/>
            <person name="Riley R."/>
            <person name="LaButti K."/>
            <person name="Pangilinan J."/>
            <person name="Andreopoulos W."/>
            <person name="Lipzen A."/>
            <person name="Yan J."/>
            <person name="Wang M."/>
            <person name="Ng V."/>
            <person name="Grigoriev I.V."/>
            <person name="Spatafora J.W."/>
            <person name="Magnuson J.K."/>
            <person name="Baker S.E."/>
            <person name="Pomraning K.R."/>
        </authorList>
    </citation>
    <scope>NUCLEOTIDE SEQUENCE [LARGE SCALE GENOMIC DNA]</scope>
    <source>
        <strain evidence="2">CBS 10300</strain>
    </source>
</reference>
<sequence length="538" mass="57333">MPADPAPAALTDPSTASDDANASSPVEPTIQPAESAEPISSHLVPSAECADVAPEPVPPATSSSPATPAFSAAIKTDSQSAHSGPAEQLPAITEQAPPSVRTVDRPGKVEAAIDVIRRQFDLEILLKHRELSCIEDEIAKVHIMMVQLRRCAGKMISDKDEPDDFAKHYAQYLLPDRRYSEGARPEQYKSPDGVSPISAAPDSLAASGTQPRSRSIPMSNRMHLPQYSAQCTVGGNPPPEGCIYRRPDGILVRLVCKDCSRMTFGSAQGFINHCRISHGREFTSHDNAAQCCGEELDESDQDDIGLGALKHRRHMQMSSAGPMLSLSPAPQPPQGVASKRVPPPPTPTATPSASCSPAIGNPIEELAVSATGKRDYGTKSYPWNYNASSASFLNQPITPPSDDQIPRQVSDPLPATTEPPAATSTANQNTIGTAGSITSSTPTPTATPFMPTLPAPPPPPTRHLSNLLKRKQVDVDLDHMAAESVKRDPLGHLFPGEEDVSDDEEEARLPSVAKYKKLAGAQRGRPLGSGMRILANYH</sequence>
<keyword evidence="2" id="KW-1185">Reference proteome</keyword>
<protein>
    <submittedName>
        <fullName evidence="1">Uncharacterized protein</fullName>
    </submittedName>
</protein>
<name>A0ACC3TVD8_9ASCO</name>
<evidence type="ECO:0000313" key="1">
    <source>
        <dbReference type="EMBL" id="KAK9325168.1"/>
    </source>
</evidence>
<dbReference type="EMBL" id="MU970042">
    <property type="protein sequence ID" value="KAK9325168.1"/>
    <property type="molecule type" value="Genomic_DNA"/>
</dbReference>